<keyword evidence="4" id="KW-0804">Transcription</keyword>
<dbReference type="PANTHER" id="PTHR32096:SF133">
    <property type="entry name" value="WRKY TRANSCRIPTION FACTOR 41-RELATED"/>
    <property type="match status" value="1"/>
</dbReference>
<organism evidence="7 8">
    <name type="scientific">Macleaya cordata</name>
    <name type="common">Five-seeded plume-poppy</name>
    <name type="synonym">Bocconia cordata</name>
    <dbReference type="NCBI Taxonomy" id="56857"/>
    <lineage>
        <taxon>Eukaryota</taxon>
        <taxon>Viridiplantae</taxon>
        <taxon>Streptophyta</taxon>
        <taxon>Embryophyta</taxon>
        <taxon>Tracheophyta</taxon>
        <taxon>Spermatophyta</taxon>
        <taxon>Magnoliopsida</taxon>
        <taxon>Ranunculales</taxon>
        <taxon>Papaveraceae</taxon>
        <taxon>Papaveroideae</taxon>
        <taxon>Macleaya</taxon>
    </lineage>
</organism>
<dbReference type="AlphaFoldDB" id="A0A200Q0R9"/>
<dbReference type="GO" id="GO:0003700">
    <property type="term" value="F:DNA-binding transcription factor activity"/>
    <property type="evidence" value="ECO:0007669"/>
    <property type="project" value="InterPro"/>
</dbReference>
<dbReference type="SMART" id="SM00774">
    <property type="entry name" value="WRKY"/>
    <property type="match status" value="1"/>
</dbReference>
<evidence type="ECO:0000313" key="8">
    <source>
        <dbReference type="Proteomes" id="UP000195402"/>
    </source>
</evidence>
<comment type="subcellular location">
    <subcellularLocation>
        <location evidence="1">Nucleus</location>
    </subcellularLocation>
</comment>
<accession>A0A200Q0R9</accession>
<feature type="domain" description="WRKY" evidence="6">
    <location>
        <begin position="121"/>
        <end position="184"/>
    </location>
</feature>
<dbReference type="Gene3D" id="2.20.25.80">
    <property type="entry name" value="WRKY domain"/>
    <property type="match status" value="1"/>
</dbReference>
<dbReference type="PROSITE" id="PS50811">
    <property type="entry name" value="WRKY"/>
    <property type="match status" value="1"/>
</dbReference>
<keyword evidence="3 7" id="KW-0238">DNA-binding</keyword>
<dbReference type="Pfam" id="PF03106">
    <property type="entry name" value="WRKY"/>
    <property type="match status" value="1"/>
</dbReference>
<proteinExistence type="predicted"/>
<evidence type="ECO:0000313" key="7">
    <source>
        <dbReference type="EMBL" id="OVA03995.1"/>
    </source>
</evidence>
<dbReference type="GO" id="GO:0005634">
    <property type="term" value="C:nucleus"/>
    <property type="evidence" value="ECO:0007669"/>
    <property type="project" value="UniProtKB-SubCell"/>
</dbReference>
<dbReference type="STRING" id="56857.A0A200Q0R9"/>
<keyword evidence="5" id="KW-0539">Nucleus</keyword>
<dbReference type="InterPro" id="IPR003657">
    <property type="entry name" value="WRKY_dom"/>
</dbReference>
<dbReference type="GO" id="GO:0000976">
    <property type="term" value="F:transcription cis-regulatory region binding"/>
    <property type="evidence" value="ECO:0007669"/>
    <property type="project" value="TreeGrafter"/>
</dbReference>
<evidence type="ECO:0000256" key="4">
    <source>
        <dbReference type="ARBA" id="ARBA00023163"/>
    </source>
</evidence>
<dbReference type="InterPro" id="IPR036576">
    <property type="entry name" value="WRKY_dom_sf"/>
</dbReference>
<protein>
    <submittedName>
        <fullName evidence="7">DNA-binding WRKY</fullName>
    </submittedName>
</protein>
<dbReference type="SUPFAM" id="SSF118290">
    <property type="entry name" value="WRKY DNA-binding domain"/>
    <property type="match status" value="1"/>
</dbReference>
<sequence>MENTLNWDLKTFINELTQGRELVKQLRNHLGLSSLSSTGELLLTKLLSSFDKSLLMLNWVKLEGDQPQLITGPTAVTATELPSSVSGSLRSDSDYDLRDKSKKRKILPRWTEQVRGCPRTGLEGPIDDGYCWRKYGQKDILGAKYPRGYYRCTYRNVQGCLAIKQVQPSDKDPTIFSVRYERRHTCIKASHLIPGKSPNRQNQYQTQKQSKETFHNFQTGFEVKTEDLLDTKEFISSSFSFTSTSPIGCLQKEKHNFSSLTPDNHFMSSFSPPIKSPTASESNCLSPHRMNSFGGQNLLTSESDLHEIILAGTSGSNSPILDLDYLGFPLDFDSHFPFDTSGFFS</sequence>
<keyword evidence="2" id="KW-0805">Transcription regulation</keyword>
<reference evidence="7 8" key="1">
    <citation type="journal article" date="2017" name="Mol. Plant">
        <title>The Genome of Medicinal Plant Macleaya cordata Provides New Insights into Benzylisoquinoline Alkaloids Metabolism.</title>
        <authorList>
            <person name="Liu X."/>
            <person name="Liu Y."/>
            <person name="Huang P."/>
            <person name="Ma Y."/>
            <person name="Qing Z."/>
            <person name="Tang Q."/>
            <person name="Cao H."/>
            <person name="Cheng P."/>
            <person name="Zheng Y."/>
            <person name="Yuan Z."/>
            <person name="Zhou Y."/>
            <person name="Liu J."/>
            <person name="Tang Z."/>
            <person name="Zhuo Y."/>
            <person name="Zhang Y."/>
            <person name="Yu L."/>
            <person name="Huang J."/>
            <person name="Yang P."/>
            <person name="Peng Q."/>
            <person name="Zhang J."/>
            <person name="Jiang W."/>
            <person name="Zhang Z."/>
            <person name="Lin K."/>
            <person name="Ro D.K."/>
            <person name="Chen X."/>
            <person name="Xiong X."/>
            <person name="Shang Y."/>
            <person name="Huang S."/>
            <person name="Zeng J."/>
        </authorList>
    </citation>
    <scope>NUCLEOTIDE SEQUENCE [LARGE SCALE GENOMIC DNA]</scope>
    <source>
        <strain evidence="8">cv. BLH2017</strain>
        <tissue evidence="7">Root</tissue>
    </source>
</reference>
<evidence type="ECO:0000259" key="6">
    <source>
        <dbReference type="PROSITE" id="PS50811"/>
    </source>
</evidence>
<gene>
    <name evidence="7" type="ORF">BVC80_695g3</name>
</gene>
<dbReference type="FunCoup" id="A0A200Q0R9">
    <property type="interactions" value="140"/>
</dbReference>
<evidence type="ECO:0000256" key="1">
    <source>
        <dbReference type="ARBA" id="ARBA00004123"/>
    </source>
</evidence>
<evidence type="ECO:0000256" key="5">
    <source>
        <dbReference type="ARBA" id="ARBA00023242"/>
    </source>
</evidence>
<dbReference type="InterPro" id="IPR044810">
    <property type="entry name" value="WRKY_plant"/>
</dbReference>
<dbReference type="PANTHER" id="PTHR32096">
    <property type="entry name" value="WRKY TRANSCRIPTION FACTOR 30-RELATED-RELATED"/>
    <property type="match status" value="1"/>
</dbReference>
<dbReference type="InParanoid" id="A0A200Q0R9"/>
<dbReference type="OrthoDB" id="1888929at2759"/>
<evidence type="ECO:0000256" key="2">
    <source>
        <dbReference type="ARBA" id="ARBA00023015"/>
    </source>
</evidence>
<dbReference type="OMA" id="QWTERIG"/>
<evidence type="ECO:0000256" key="3">
    <source>
        <dbReference type="ARBA" id="ARBA00023125"/>
    </source>
</evidence>
<comment type="caution">
    <text evidence="7">The sequence shown here is derived from an EMBL/GenBank/DDBJ whole genome shotgun (WGS) entry which is preliminary data.</text>
</comment>
<dbReference type="Proteomes" id="UP000195402">
    <property type="component" value="Unassembled WGS sequence"/>
</dbReference>
<keyword evidence="8" id="KW-1185">Reference proteome</keyword>
<name>A0A200Q0R9_MACCD</name>
<dbReference type="EMBL" id="MVGT01003438">
    <property type="protein sequence ID" value="OVA03995.1"/>
    <property type="molecule type" value="Genomic_DNA"/>
</dbReference>